<keyword evidence="1" id="KW-1133">Transmembrane helix</keyword>
<name>A0A0F9I420_9ZZZZ</name>
<reference evidence="2" key="1">
    <citation type="journal article" date="2015" name="Nature">
        <title>Complex archaea that bridge the gap between prokaryotes and eukaryotes.</title>
        <authorList>
            <person name="Spang A."/>
            <person name="Saw J.H."/>
            <person name="Jorgensen S.L."/>
            <person name="Zaremba-Niedzwiedzka K."/>
            <person name="Martijn J."/>
            <person name="Lind A.E."/>
            <person name="van Eijk R."/>
            <person name="Schleper C."/>
            <person name="Guy L."/>
            <person name="Ettema T.J."/>
        </authorList>
    </citation>
    <scope>NUCLEOTIDE SEQUENCE</scope>
</reference>
<evidence type="ECO:0000256" key="1">
    <source>
        <dbReference type="SAM" id="Phobius"/>
    </source>
</evidence>
<protein>
    <submittedName>
        <fullName evidence="2">Uncharacterized protein</fullName>
    </submittedName>
</protein>
<comment type="caution">
    <text evidence="2">The sequence shown here is derived from an EMBL/GenBank/DDBJ whole genome shotgun (WGS) entry which is preliminary data.</text>
</comment>
<keyword evidence="1" id="KW-0812">Transmembrane</keyword>
<gene>
    <name evidence="2" type="ORF">LCGC14_1706590</name>
</gene>
<accession>A0A0F9I420</accession>
<sequence length="36" mass="3987">MAWEQIWQGVVIANISMLAAAVATAIILVTYKIIKR</sequence>
<proteinExistence type="predicted"/>
<dbReference type="EMBL" id="LAZR01015156">
    <property type="protein sequence ID" value="KKM14394.1"/>
    <property type="molecule type" value="Genomic_DNA"/>
</dbReference>
<keyword evidence="1" id="KW-0472">Membrane</keyword>
<feature type="transmembrane region" description="Helical" evidence="1">
    <location>
        <begin position="6"/>
        <end position="31"/>
    </location>
</feature>
<organism evidence="2">
    <name type="scientific">marine sediment metagenome</name>
    <dbReference type="NCBI Taxonomy" id="412755"/>
    <lineage>
        <taxon>unclassified sequences</taxon>
        <taxon>metagenomes</taxon>
        <taxon>ecological metagenomes</taxon>
    </lineage>
</organism>
<evidence type="ECO:0000313" key="2">
    <source>
        <dbReference type="EMBL" id="KKM14394.1"/>
    </source>
</evidence>
<dbReference type="AlphaFoldDB" id="A0A0F9I420"/>